<evidence type="ECO:0000256" key="1">
    <source>
        <dbReference type="SAM" id="MobiDB-lite"/>
    </source>
</evidence>
<comment type="caution">
    <text evidence="2">The sequence shown here is derived from an EMBL/GenBank/DDBJ whole genome shotgun (WGS) entry which is preliminary data.</text>
</comment>
<keyword evidence="3" id="KW-1185">Reference proteome</keyword>
<feature type="region of interest" description="Disordered" evidence="1">
    <location>
        <begin position="1"/>
        <end position="20"/>
    </location>
</feature>
<proteinExistence type="predicted"/>
<organism evidence="2 3">
    <name type="scientific">Elysia marginata</name>
    <dbReference type="NCBI Taxonomy" id="1093978"/>
    <lineage>
        <taxon>Eukaryota</taxon>
        <taxon>Metazoa</taxon>
        <taxon>Spiralia</taxon>
        <taxon>Lophotrochozoa</taxon>
        <taxon>Mollusca</taxon>
        <taxon>Gastropoda</taxon>
        <taxon>Heterobranchia</taxon>
        <taxon>Euthyneura</taxon>
        <taxon>Panpulmonata</taxon>
        <taxon>Sacoglossa</taxon>
        <taxon>Placobranchoidea</taxon>
        <taxon>Plakobranchidae</taxon>
        <taxon>Elysia</taxon>
    </lineage>
</organism>
<dbReference type="Proteomes" id="UP000762676">
    <property type="component" value="Unassembled WGS sequence"/>
</dbReference>
<name>A0AAV4I3M1_9GAST</name>
<dbReference type="EMBL" id="BMAT01009349">
    <property type="protein sequence ID" value="GFS04635.1"/>
    <property type="molecule type" value="Genomic_DNA"/>
</dbReference>
<accession>A0AAV4I3M1</accession>
<evidence type="ECO:0000313" key="2">
    <source>
        <dbReference type="EMBL" id="GFS04635.1"/>
    </source>
</evidence>
<gene>
    <name evidence="2" type="ORF">ElyMa_004661200</name>
</gene>
<dbReference type="AlphaFoldDB" id="A0AAV4I3M1"/>
<reference evidence="2 3" key="1">
    <citation type="journal article" date="2021" name="Elife">
        <title>Chloroplast acquisition without the gene transfer in kleptoplastic sea slugs, Plakobranchus ocellatus.</title>
        <authorList>
            <person name="Maeda T."/>
            <person name="Takahashi S."/>
            <person name="Yoshida T."/>
            <person name="Shimamura S."/>
            <person name="Takaki Y."/>
            <person name="Nagai Y."/>
            <person name="Toyoda A."/>
            <person name="Suzuki Y."/>
            <person name="Arimoto A."/>
            <person name="Ishii H."/>
            <person name="Satoh N."/>
            <person name="Nishiyama T."/>
            <person name="Hasebe M."/>
            <person name="Maruyama T."/>
            <person name="Minagawa J."/>
            <person name="Obokata J."/>
            <person name="Shigenobu S."/>
        </authorList>
    </citation>
    <scope>NUCLEOTIDE SEQUENCE [LARGE SCALE GENOMIC DNA]</scope>
</reference>
<sequence>MKRHIKTATVVTDTPPLPTGNRLQHIPADSAQLCSHLTAGQQWSRYPSSPNGTQATDCTSPPLCSHWTATAATLTTLHTQPTRGGHHTAPYCKLSNCNRRACRLSSSTIINTNIEALATATPAVYADSTSIY</sequence>
<protein>
    <submittedName>
        <fullName evidence="2">Uncharacterized protein</fullName>
    </submittedName>
</protein>
<evidence type="ECO:0000313" key="3">
    <source>
        <dbReference type="Proteomes" id="UP000762676"/>
    </source>
</evidence>